<dbReference type="InterPro" id="IPR012676">
    <property type="entry name" value="TGS-like"/>
</dbReference>
<dbReference type="FunFam" id="3.10.20.30:FF:000029">
    <property type="entry name" value="Obg-like ATPase 1"/>
    <property type="match status" value="1"/>
</dbReference>
<evidence type="ECO:0000259" key="6">
    <source>
        <dbReference type="PROSITE" id="PS51710"/>
    </source>
</evidence>
<dbReference type="SUPFAM" id="SSF52540">
    <property type="entry name" value="P-loop containing nucleoside triphosphate hydrolases"/>
    <property type="match status" value="1"/>
</dbReference>
<evidence type="ECO:0000256" key="4">
    <source>
        <dbReference type="ARBA" id="ARBA00022840"/>
    </source>
</evidence>
<organism evidence="7 8">
    <name type="scientific">Candidatus Tagabacteria bacterium CG09_land_8_20_14_0_10_41_14</name>
    <dbReference type="NCBI Taxonomy" id="1975021"/>
    <lineage>
        <taxon>Bacteria</taxon>
        <taxon>Candidatus Tagaibacteriota</taxon>
    </lineage>
</organism>
<evidence type="ECO:0000313" key="7">
    <source>
        <dbReference type="EMBL" id="PIS13524.1"/>
    </source>
</evidence>
<keyword evidence="4" id="KW-0067">ATP-binding</keyword>
<reference evidence="8" key="1">
    <citation type="submission" date="2017-09" db="EMBL/GenBank/DDBJ databases">
        <title>Depth-based differentiation of microbial function through sediment-hosted aquifers and enrichment of novel symbionts in the deep terrestrial subsurface.</title>
        <authorList>
            <person name="Probst A.J."/>
            <person name="Ladd B."/>
            <person name="Jarett J.K."/>
            <person name="Geller-Mcgrath D.E."/>
            <person name="Sieber C.M.K."/>
            <person name="Emerson J.B."/>
            <person name="Anantharaman K."/>
            <person name="Thomas B.C."/>
            <person name="Malmstrom R."/>
            <person name="Stieglmeier M."/>
            <person name="Klingl A."/>
            <person name="Woyke T."/>
            <person name="Ryan C.M."/>
            <person name="Banfield J.F."/>
        </authorList>
    </citation>
    <scope>NUCLEOTIDE SEQUENCE [LARGE SCALE GENOMIC DNA]</scope>
</reference>
<accession>A0A2H0WLJ5</accession>
<evidence type="ECO:0000256" key="5">
    <source>
        <dbReference type="ARBA" id="ARBA00022842"/>
    </source>
</evidence>
<dbReference type="InterPro" id="IPR013029">
    <property type="entry name" value="YchF_C"/>
</dbReference>
<dbReference type="GO" id="GO:0005525">
    <property type="term" value="F:GTP binding"/>
    <property type="evidence" value="ECO:0007669"/>
    <property type="project" value="InterPro"/>
</dbReference>
<dbReference type="InterPro" id="IPR006073">
    <property type="entry name" value="GTP-bd"/>
</dbReference>
<dbReference type="GO" id="GO:0005524">
    <property type="term" value="F:ATP binding"/>
    <property type="evidence" value="ECO:0007669"/>
    <property type="project" value="UniProtKB-KW"/>
</dbReference>
<keyword evidence="2" id="KW-0479">Metal-binding</keyword>
<dbReference type="PANTHER" id="PTHR23305">
    <property type="entry name" value="OBG GTPASE FAMILY"/>
    <property type="match status" value="1"/>
</dbReference>
<feature type="domain" description="OBG-type G" evidence="6">
    <location>
        <begin position="1"/>
        <end position="147"/>
    </location>
</feature>
<dbReference type="InterPro" id="IPR027417">
    <property type="entry name" value="P-loop_NTPase"/>
</dbReference>
<gene>
    <name evidence="7" type="ORF">COT67_01310</name>
</gene>
<dbReference type="EMBL" id="PEZL01000018">
    <property type="protein sequence ID" value="PIS13524.1"/>
    <property type="molecule type" value="Genomic_DNA"/>
</dbReference>
<dbReference type="Pfam" id="PF06071">
    <property type="entry name" value="YchF-GTPase_C"/>
    <property type="match status" value="1"/>
</dbReference>
<dbReference type="InterPro" id="IPR031167">
    <property type="entry name" value="G_OBG"/>
</dbReference>
<name>A0A2H0WLJ5_9BACT</name>
<dbReference type="PANTHER" id="PTHR23305:SF18">
    <property type="entry name" value="OBG-TYPE G DOMAIN-CONTAINING PROTEIN"/>
    <property type="match status" value="1"/>
</dbReference>
<dbReference type="InterPro" id="IPR012675">
    <property type="entry name" value="Beta-grasp_dom_sf"/>
</dbReference>
<dbReference type="SUPFAM" id="SSF81271">
    <property type="entry name" value="TGS-like"/>
    <property type="match status" value="1"/>
</dbReference>
<dbReference type="AlphaFoldDB" id="A0A2H0WLJ5"/>
<dbReference type="Proteomes" id="UP000230353">
    <property type="component" value="Unassembled WGS sequence"/>
</dbReference>
<dbReference type="Pfam" id="PF01926">
    <property type="entry name" value="MMR_HSR1"/>
    <property type="match status" value="1"/>
</dbReference>
<evidence type="ECO:0000256" key="1">
    <source>
        <dbReference type="ARBA" id="ARBA00001946"/>
    </source>
</evidence>
<dbReference type="Gene3D" id="3.40.50.300">
    <property type="entry name" value="P-loop containing nucleotide triphosphate hydrolases"/>
    <property type="match status" value="1"/>
</dbReference>
<keyword evidence="5" id="KW-0460">Magnesium</keyword>
<dbReference type="GO" id="GO:0046872">
    <property type="term" value="F:metal ion binding"/>
    <property type="evidence" value="ECO:0007669"/>
    <property type="project" value="UniProtKB-KW"/>
</dbReference>
<comment type="cofactor">
    <cofactor evidence="1">
        <name>Mg(2+)</name>
        <dbReference type="ChEBI" id="CHEBI:18420"/>
    </cofactor>
</comment>
<dbReference type="PRINTS" id="PR00326">
    <property type="entry name" value="GTP1OBG"/>
</dbReference>
<evidence type="ECO:0000256" key="3">
    <source>
        <dbReference type="ARBA" id="ARBA00022741"/>
    </source>
</evidence>
<dbReference type="PROSITE" id="PS51710">
    <property type="entry name" value="G_OBG"/>
    <property type="match status" value="1"/>
</dbReference>
<dbReference type="GO" id="GO:0005737">
    <property type="term" value="C:cytoplasm"/>
    <property type="evidence" value="ECO:0007669"/>
    <property type="project" value="TreeGrafter"/>
</dbReference>
<protein>
    <submittedName>
        <fullName evidence="7">Redox-regulated ATPase YchF</fullName>
    </submittedName>
</protein>
<evidence type="ECO:0000313" key="8">
    <source>
        <dbReference type="Proteomes" id="UP000230353"/>
    </source>
</evidence>
<proteinExistence type="predicted"/>
<sequence>MRIGIVGLPNVGKSTLFKALTNIQVDISNYPFCTINPNIGVTRVPDKRLEKIADIVKPEKIIPAVIEFVDIAGLVKGAHKGEGLGNQFLSHIYNVDAILLVLRCFKDAKITHVESEINPERDFNIIKEELYLKDLELANKPQIIICNTKGEKDNAVFEKCNMEIDFKLELEMSEMKKNELEELEIKSKIPDLIKLAYQTLELITFYTVKGGKELRASSLKQGETAPQAGRRIHGDFEEKFIRAEVVACKDFIKMGGWAGCREKGLLRTEGRDYIVRDNDILEFKI</sequence>
<comment type="caution">
    <text evidence="7">The sequence shown here is derived from an EMBL/GenBank/DDBJ whole genome shotgun (WGS) entry which is preliminary data.</text>
</comment>
<keyword evidence="3" id="KW-0547">Nucleotide-binding</keyword>
<dbReference type="Gene3D" id="3.10.20.30">
    <property type="match status" value="1"/>
</dbReference>
<evidence type="ECO:0000256" key="2">
    <source>
        <dbReference type="ARBA" id="ARBA00022723"/>
    </source>
</evidence>
<dbReference type="GO" id="GO:0016887">
    <property type="term" value="F:ATP hydrolysis activity"/>
    <property type="evidence" value="ECO:0007669"/>
    <property type="project" value="TreeGrafter"/>
</dbReference>